<protein>
    <submittedName>
        <fullName evidence="2">Uncharacterized protein</fullName>
    </submittedName>
</protein>
<feature type="transmembrane region" description="Helical" evidence="1">
    <location>
        <begin position="7"/>
        <end position="27"/>
    </location>
</feature>
<gene>
    <name evidence="2" type="ORF">LSH36_1283g00013</name>
</gene>
<keyword evidence="1" id="KW-0812">Transmembrane</keyword>
<dbReference type="Proteomes" id="UP001208570">
    <property type="component" value="Unassembled WGS sequence"/>
</dbReference>
<dbReference type="AlphaFoldDB" id="A0AAD9MRS3"/>
<evidence type="ECO:0000256" key="1">
    <source>
        <dbReference type="SAM" id="Phobius"/>
    </source>
</evidence>
<sequence length="96" mass="10907">MSCRRRVVLFFGGWIFLGLLSVALNAINIDWQKTPLWQGILLVVVIATLQGSVLELVAITIATLLVRKRKIPNRREVCDNLTLIMNYNLLALGMWK</sequence>
<comment type="caution">
    <text evidence="2">The sequence shown here is derived from an EMBL/GenBank/DDBJ whole genome shotgun (WGS) entry which is preliminary data.</text>
</comment>
<feature type="transmembrane region" description="Helical" evidence="1">
    <location>
        <begin position="39"/>
        <end position="66"/>
    </location>
</feature>
<evidence type="ECO:0000313" key="2">
    <source>
        <dbReference type="EMBL" id="KAK2140649.1"/>
    </source>
</evidence>
<dbReference type="EMBL" id="JAODUP010001284">
    <property type="protein sequence ID" value="KAK2140649.1"/>
    <property type="molecule type" value="Genomic_DNA"/>
</dbReference>
<name>A0AAD9MRS3_9ANNE</name>
<proteinExistence type="predicted"/>
<evidence type="ECO:0000313" key="3">
    <source>
        <dbReference type="Proteomes" id="UP001208570"/>
    </source>
</evidence>
<reference evidence="2" key="1">
    <citation type="journal article" date="2023" name="Mol. Biol. Evol.">
        <title>Third-Generation Sequencing Reveals the Adaptive Role of the Epigenome in Three Deep-Sea Polychaetes.</title>
        <authorList>
            <person name="Perez M."/>
            <person name="Aroh O."/>
            <person name="Sun Y."/>
            <person name="Lan Y."/>
            <person name="Juniper S.K."/>
            <person name="Young C.R."/>
            <person name="Angers B."/>
            <person name="Qian P.Y."/>
        </authorList>
    </citation>
    <scope>NUCLEOTIDE SEQUENCE</scope>
    <source>
        <strain evidence="2">P08H-3</strain>
    </source>
</reference>
<organism evidence="2 3">
    <name type="scientific">Paralvinella palmiformis</name>
    <dbReference type="NCBI Taxonomy" id="53620"/>
    <lineage>
        <taxon>Eukaryota</taxon>
        <taxon>Metazoa</taxon>
        <taxon>Spiralia</taxon>
        <taxon>Lophotrochozoa</taxon>
        <taxon>Annelida</taxon>
        <taxon>Polychaeta</taxon>
        <taxon>Sedentaria</taxon>
        <taxon>Canalipalpata</taxon>
        <taxon>Terebellida</taxon>
        <taxon>Terebelliformia</taxon>
        <taxon>Alvinellidae</taxon>
        <taxon>Paralvinella</taxon>
    </lineage>
</organism>
<keyword evidence="1" id="KW-1133">Transmembrane helix</keyword>
<accession>A0AAD9MRS3</accession>
<keyword evidence="3" id="KW-1185">Reference proteome</keyword>
<keyword evidence="1" id="KW-0472">Membrane</keyword>